<sequence>MANNVVTQTTPLTETQKVQIRRLCGYPVKGSNAATANSNMWWYYTNYQQLEYRMEYLQPEEINEVVNLLNTCLGLENAFQQITSDLTTEKAGPWTRNPKEFEDFKKQFVYWCRYLAEQVLGVPYRGAVYPFNSTTPMGGSSMSMVV</sequence>
<gene>
    <name evidence="1" type="ordered locus">LFML04_0690</name>
</gene>
<evidence type="ECO:0000313" key="1">
    <source>
        <dbReference type="EMBL" id="AFS52925.1"/>
    </source>
</evidence>
<reference evidence="1 2" key="1">
    <citation type="journal article" date="2011" name="J. Microbiol.">
        <title>Complete genome of Leptospirillum ferriphilum ML-04 provides insight into its physiology and environmental adaptation.</title>
        <authorList>
            <person name="Mi S."/>
            <person name="Song J."/>
            <person name="Lin J."/>
            <person name="Che Y."/>
            <person name="Zheng H."/>
            <person name="Lin J."/>
        </authorList>
    </citation>
    <scope>NUCLEOTIDE SEQUENCE [LARGE SCALE GENOMIC DNA]</scope>
    <source>
        <strain evidence="1 2">ML-04</strain>
    </source>
</reference>
<dbReference type="KEGG" id="lfi:LFML04_0690"/>
<dbReference type="HOGENOM" id="CLU_127042_0_0_0"/>
<dbReference type="EMBL" id="CP002919">
    <property type="protein sequence ID" value="AFS52925.1"/>
    <property type="molecule type" value="Genomic_DNA"/>
</dbReference>
<protein>
    <submittedName>
        <fullName evidence="1">Uncharacterized protein</fullName>
    </submittedName>
</protein>
<name>J9Z8U6_LEPFM</name>
<dbReference type="STRING" id="1048260.LFML04_0690"/>
<dbReference type="RefSeq" id="WP_014960435.1">
    <property type="nucleotide sequence ID" value="NC_018649.1"/>
</dbReference>
<accession>J9Z8U6</accession>
<evidence type="ECO:0000313" key="2">
    <source>
        <dbReference type="Proteomes" id="UP000006177"/>
    </source>
</evidence>
<dbReference type="AlphaFoldDB" id="J9Z8U6"/>
<organism evidence="1 2">
    <name type="scientific">Leptospirillum ferriphilum (strain ML-04)</name>
    <dbReference type="NCBI Taxonomy" id="1048260"/>
    <lineage>
        <taxon>Bacteria</taxon>
        <taxon>Pseudomonadati</taxon>
        <taxon>Nitrospirota</taxon>
        <taxon>Nitrospiria</taxon>
        <taxon>Nitrospirales</taxon>
        <taxon>Nitrospiraceae</taxon>
        <taxon>Leptospirillum</taxon>
    </lineage>
</organism>
<dbReference type="PATRIC" id="fig|1048260.3.peg.742"/>
<dbReference type="Proteomes" id="UP000006177">
    <property type="component" value="Chromosome"/>
</dbReference>
<proteinExistence type="predicted"/>